<evidence type="ECO:0000256" key="3">
    <source>
        <dbReference type="SAM" id="Phobius"/>
    </source>
</evidence>
<keyword evidence="3" id="KW-0812">Transmembrane</keyword>
<evidence type="ECO:0000313" key="5">
    <source>
        <dbReference type="Proteomes" id="UP000492821"/>
    </source>
</evidence>
<keyword evidence="5" id="KW-1185">Reference proteome</keyword>
<organism evidence="5 6">
    <name type="scientific">Panagrellus redivivus</name>
    <name type="common">Microworm</name>
    <dbReference type="NCBI Taxonomy" id="6233"/>
    <lineage>
        <taxon>Eukaryota</taxon>
        <taxon>Metazoa</taxon>
        <taxon>Ecdysozoa</taxon>
        <taxon>Nematoda</taxon>
        <taxon>Chromadorea</taxon>
        <taxon>Rhabditida</taxon>
        <taxon>Tylenchina</taxon>
        <taxon>Panagrolaimomorpha</taxon>
        <taxon>Panagrolaimoidea</taxon>
        <taxon>Panagrolaimidae</taxon>
        <taxon>Panagrellus</taxon>
    </lineage>
</organism>
<accession>A0A7E4VAG6</accession>
<dbReference type="Proteomes" id="UP000492821">
    <property type="component" value="Unassembled WGS sequence"/>
</dbReference>
<evidence type="ECO:0000256" key="2">
    <source>
        <dbReference type="SAM" id="MobiDB-lite"/>
    </source>
</evidence>
<dbReference type="Pfam" id="PF22788">
    <property type="entry name" value="COP9_hel_rpt"/>
    <property type="match status" value="1"/>
</dbReference>
<sequence>MAEWLRRETRNLMGIARAGNRIQTPIMSFFQIIGMSGGNTAGNNPGSFLSCIRTLSKPEADPAKLYSYVTDSLKEFVNADNLNALTKIAADLDLNVVPAWVLAAVLGAKFQCNKLSEKEFGKTMEKLRSLEAHVGTADDKNAKFATAYFGCLKNIAQLAIAKSVPMMGIKPVMTSILWWTKDNPAQLTPAHAYLLMLCLKARYFSICEPFMNFDAQALLNVGLEARQAGVPSFLLALGVEPIFLFFYYAGFIYGTLGNFREGLHYFEFLLTMKVNAVSAIAVEAFKKAVLYASILGDDQLYLPGCRILKPLQNKSKLYMAIAHEAAQTRSNIDSASNVDKLIHSNKNTLESDENLGLAQKIVTAIRDREITRLPQTFVAIDRERAYKRTHFANHQQLEAAFFRLSASGQLNVKIDDANGVMRFHTVDEATAADLGPDVDLDEQLRDIVSLTGAVKATHDRLRVVSPYSGTGPSKPKKRAVTQVM</sequence>
<protein>
    <submittedName>
        <fullName evidence="6">COP9 signalosome complex subunit 3</fullName>
    </submittedName>
</protein>
<feature type="domain" description="COP9 signalosome complex subunit 3 N-terminal helical repeats" evidence="4">
    <location>
        <begin position="64"/>
        <end position="296"/>
    </location>
</feature>
<reference evidence="5" key="1">
    <citation type="journal article" date="2013" name="Genetics">
        <title>The draft genome and transcriptome of Panagrellus redivivus are shaped by the harsh demands of a free-living lifestyle.</title>
        <authorList>
            <person name="Srinivasan J."/>
            <person name="Dillman A.R."/>
            <person name="Macchietto M.G."/>
            <person name="Heikkinen L."/>
            <person name="Lakso M."/>
            <person name="Fracchia K.M."/>
            <person name="Antoshechkin I."/>
            <person name="Mortazavi A."/>
            <person name="Wong G."/>
            <person name="Sternberg P.W."/>
        </authorList>
    </citation>
    <scope>NUCLEOTIDE SEQUENCE [LARGE SCALE GENOMIC DNA]</scope>
    <source>
        <strain evidence="5">MT8872</strain>
    </source>
</reference>
<reference evidence="6" key="2">
    <citation type="submission" date="2020-10" db="UniProtKB">
        <authorList>
            <consortium name="WormBaseParasite"/>
        </authorList>
    </citation>
    <scope>IDENTIFICATION</scope>
</reference>
<evidence type="ECO:0000259" key="4">
    <source>
        <dbReference type="Pfam" id="PF22788"/>
    </source>
</evidence>
<keyword evidence="3" id="KW-0472">Membrane</keyword>
<dbReference type="AlphaFoldDB" id="A0A7E4VAG6"/>
<dbReference type="PANTHER" id="PTHR10758:SF1">
    <property type="entry name" value="COP9 SIGNALOSOME COMPLEX SUBUNIT 3"/>
    <property type="match status" value="1"/>
</dbReference>
<dbReference type="GO" id="GO:0006511">
    <property type="term" value="P:ubiquitin-dependent protein catabolic process"/>
    <property type="evidence" value="ECO:0007669"/>
    <property type="project" value="TreeGrafter"/>
</dbReference>
<feature type="compositionally biased region" description="Basic residues" evidence="2">
    <location>
        <begin position="474"/>
        <end position="484"/>
    </location>
</feature>
<dbReference type="GO" id="GO:0008180">
    <property type="term" value="C:COP9 signalosome"/>
    <property type="evidence" value="ECO:0007669"/>
    <property type="project" value="TreeGrafter"/>
</dbReference>
<evidence type="ECO:0000256" key="1">
    <source>
        <dbReference type="ARBA" id="ARBA00022490"/>
    </source>
</evidence>
<dbReference type="PANTHER" id="PTHR10758">
    <property type="entry name" value="26S PROTEASOME NON-ATPASE REGULATORY SUBUNIT 3/COP9 SIGNALOSOME COMPLEX SUBUNIT 3"/>
    <property type="match status" value="1"/>
</dbReference>
<name>A0A7E4VAG6_PANRE</name>
<feature type="region of interest" description="Disordered" evidence="2">
    <location>
        <begin position="465"/>
        <end position="484"/>
    </location>
</feature>
<keyword evidence="3" id="KW-1133">Transmembrane helix</keyword>
<feature type="transmembrane region" description="Helical" evidence="3">
    <location>
        <begin position="233"/>
        <end position="253"/>
    </location>
</feature>
<proteinExistence type="predicted"/>
<keyword evidence="1" id="KW-0963">Cytoplasm</keyword>
<dbReference type="WBParaSite" id="Pan_g18631.t1">
    <property type="protein sequence ID" value="Pan_g18631.t1"/>
    <property type="gene ID" value="Pan_g18631"/>
</dbReference>
<dbReference type="InterPro" id="IPR055089">
    <property type="entry name" value="COP9_N"/>
</dbReference>
<evidence type="ECO:0000313" key="6">
    <source>
        <dbReference type="WBParaSite" id="Pan_g18631.t1"/>
    </source>
</evidence>
<dbReference type="InterPro" id="IPR050756">
    <property type="entry name" value="CSN3"/>
</dbReference>